<feature type="transmembrane region" description="Helical" evidence="1">
    <location>
        <begin position="5"/>
        <end position="25"/>
    </location>
</feature>
<evidence type="ECO:0000256" key="1">
    <source>
        <dbReference type="SAM" id="Phobius"/>
    </source>
</evidence>
<proteinExistence type="predicted"/>
<evidence type="ECO:0000313" key="3">
    <source>
        <dbReference type="Proteomes" id="UP000229176"/>
    </source>
</evidence>
<keyword evidence="1" id="KW-1133">Transmembrane helix</keyword>
<keyword evidence="1" id="KW-0812">Transmembrane</keyword>
<dbReference type="AlphaFoldDB" id="A0A2H0CG57"/>
<organism evidence="2 3">
    <name type="scientific">Candidatus Nomurabacteria bacterium CG22_combo_CG10-13_8_21_14_all_32_8</name>
    <dbReference type="NCBI Taxonomy" id="1974732"/>
    <lineage>
        <taxon>Bacteria</taxon>
        <taxon>Candidatus Nomuraibacteriota</taxon>
    </lineage>
</organism>
<evidence type="ECO:0000313" key="2">
    <source>
        <dbReference type="EMBL" id="PIP68749.1"/>
    </source>
</evidence>
<accession>A0A2H0CG57</accession>
<gene>
    <name evidence="2" type="ORF">COW91_03085</name>
</gene>
<comment type="caution">
    <text evidence="2">The sequence shown here is derived from an EMBL/GenBank/DDBJ whole genome shotgun (WGS) entry which is preliminary data.</text>
</comment>
<name>A0A2H0CG57_9BACT</name>
<keyword evidence="1" id="KW-0472">Membrane</keyword>
<reference evidence="2 3" key="1">
    <citation type="submission" date="2017-09" db="EMBL/GenBank/DDBJ databases">
        <title>Depth-based differentiation of microbial function through sediment-hosted aquifers and enrichment of novel symbionts in the deep terrestrial subsurface.</title>
        <authorList>
            <person name="Probst A.J."/>
            <person name="Ladd B."/>
            <person name="Jarett J.K."/>
            <person name="Geller-Mcgrath D.E."/>
            <person name="Sieber C.M."/>
            <person name="Emerson J.B."/>
            <person name="Anantharaman K."/>
            <person name="Thomas B.C."/>
            <person name="Malmstrom R."/>
            <person name="Stieglmeier M."/>
            <person name="Klingl A."/>
            <person name="Woyke T."/>
            <person name="Ryan C.M."/>
            <person name="Banfield J.F."/>
        </authorList>
    </citation>
    <scope>NUCLEOTIDE SEQUENCE [LARGE SCALE GENOMIC DNA]</scope>
    <source>
        <strain evidence="2">CG22_combo_CG10-13_8_21_14_all_32_8</strain>
    </source>
</reference>
<protein>
    <submittedName>
        <fullName evidence="2">Uncharacterized protein</fullName>
    </submittedName>
</protein>
<dbReference type="Proteomes" id="UP000229176">
    <property type="component" value="Unassembled WGS sequence"/>
</dbReference>
<sequence>MKKNIIVFFVLICIVIGIVLVSLFWTKEDEIKNVDEIAEKEVLSLCYYYSNKTNSGFYDKAWLNLDIKGKEISGEFNNYPAEKDSKVGKFEGTVGPLDQKIMARTANLWWDSLAEGMNTKEELVVQFGDGNAVALFGEMIDKGDGVYVYKDKMKLTSGFQLGQISCKDLNEILAVEKYIRENIKTITTDKPVLGGLWYVVSVFINYSLNTGSVTYEDGHIQGDATFEYEFDSNTKSTFIKNFKRI</sequence>
<dbReference type="EMBL" id="PCTI01000052">
    <property type="protein sequence ID" value="PIP68749.1"/>
    <property type="molecule type" value="Genomic_DNA"/>
</dbReference>